<dbReference type="eggNOG" id="ENOG502RUHR">
    <property type="taxonomic scope" value="Eukaryota"/>
</dbReference>
<evidence type="ECO:0000313" key="2">
    <source>
        <dbReference type="Proteomes" id="UP000019132"/>
    </source>
</evidence>
<organism evidence="1 2">
    <name type="scientific">Globisporangium ultimum (strain ATCC 200006 / CBS 805.95 / DAOM BR144)</name>
    <name type="common">Pythium ultimum</name>
    <dbReference type="NCBI Taxonomy" id="431595"/>
    <lineage>
        <taxon>Eukaryota</taxon>
        <taxon>Sar</taxon>
        <taxon>Stramenopiles</taxon>
        <taxon>Oomycota</taxon>
        <taxon>Peronosporomycetes</taxon>
        <taxon>Pythiales</taxon>
        <taxon>Pythiaceae</taxon>
        <taxon>Globisporangium</taxon>
    </lineage>
</organism>
<dbReference type="EMBL" id="GL376573">
    <property type="status" value="NOT_ANNOTATED_CDS"/>
    <property type="molecule type" value="Genomic_DNA"/>
</dbReference>
<dbReference type="AlphaFoldDB" id="K3WLC4"/>
<dbReference type="OMA" id="ICTHSAL"/>
<evidence type="ECO:0000313" key="1">
    <source>
        <dbReference type="EnsemblProtists" id="PYU1_T005766"/>
    </source>
</evidence>
<keyword evidence="2" id="KW-1185">Reference proteome</keyword>
<dbReference type="HOGENOM" id="CLU_318204_0_0_1"/>
<sequence>MLSNHIYPKRRAWGTEIEVNFRQGLKNILFPALEFHIEVISTQSADEIRSSKESLFFEIIFQVSDKLRIANGSSAFVGALVRFCTDWDAFDVKKSNNGDTSRKWGRASFMRLKLLPELLSYYEPDETIAQENPDALAFFEDILQNETSCPRSLEGKLFTLLSNVKSRLEGTHNSWPHTDSRLFPVVSHSDNKLAKFMCEVSTGNISQTREAMENMREDQTALDELVLHLKRWIGLMELHDPRAAAAGKESKRNVAVLCNKLMCWLPDEYLRDLRQAVAPVTSKVSALLSSFANEDQDDDERVGGIIMSSSSGAASIVRLELSLRSYLCSSVVPDLCELTDILINSILECTSVDTREALLKVVQRTSTYMLIEVALEALRLVISSECLQYMEPTGTEEQQEDWSDPPLNRLSNALYIIASAPSVFGSSDITWSVSMFDVQAVQHWLMCFYDCVVRTGESRALVPIHELLSSLGALVESSVGTHMISHSYLLVALLCTASFPQSRALHAARNDDVNVALEKIAAKFLSVLAPPHTMKAHTEQEGSSQNESELLFVQLEPLKVAQAKIGEERVVLTSASYLGTGHSLSRRLHTANSIGHVNRKERKDAAEDPGYRIFVRFSSWFASALIYSQSQAPSLENATPDNYKWEQIFVDYMVYLYLPLEFENCVSSLLREWLLIWMRMNHHQASQSANLLVMLPFQQNLFGRLSLMQPKEESTLLPKPTWTLVFECLHQILEQVANDAAESMSSAIEVINDTFVKFDLIELSITRGLSGADNHSLPSVLDAFDAICTHSALPEFSPAVIVYFLQYPLELMAFCYISADQDDEALTSQWMLARILTALESTFAPAGKTKKLGEETTAYWSDYVEKLNLKYAYLEPVRCQEFIRAITDIVCGQKSMVKTRKRKTLRLS</sequence>
<dbReference type="EnsemblProtists" id="PYU1_T005766">
    <property type="protein sequence ID" value="PYU1_T005766"/>
    <property type="gene ID" value="PYU1_G005755"/>
</dbReference>
<reference evidence="2" key="2">
    <citation type="submission" date="2010-04" db="EMBL/GenBank/DDBJ databases">
        <authorList>
            <person name="Buell R."/>
            <person name="Hamilton J."/>
            <person name="Hostetler J."/>
        </authorList>
    </citation>
    <scope>NUCLEOTIDE SEQUENCE [LARGE SCALE GENOMIC DNA]</scope>
    <source>
        <strain evidence="2">DAOM:BR144</strain>
    </source>
</reference>
<dbReference type="InParanoid" id="K3WLC4"/>
<accession>K3WLC4</accession>
<name>K3WLC4_GLOUD</name>
<proteinExistence type="predicted"/>
<dbReference type="VEuPathDB" id="FungiDB:PYU1_G005755"/>
<protein>
    <submittedName>
        <fullName evidence="1">Uncharacterized protein</fullName>
    </submittedName>
</protein>
<reference evidence="2" key="1">
    <citation type="journal article" date="2010" name="Genome Biol.">
        <title>Genome sequence of the necrotrophic plant pathogen Pythium ultimum reveals original pathogenicity mechanisms and effector repertoire.</title>
        <authorList>
            <person name="Levesque C.A."/>
            <person name="Brouwer H."/>
            <person name="Cano L."/>
            <person name="Hamilton J.P."/>
            <person name="Holt C."/>
            <person name="Huitema E."/>
            <person name="Raffaele S."/>
            <person name="Robideau G.P."/>
            <person name="Thines M."/>
            <person name="Win J."/>
            <person name="Zerillo M.M."/>
            <person name="Beakes G.W."/>
            <person name="Boore J.L."/>
            <person name="Busam D."/>
            <person name="Dumas B."/>
            <person name="Ferriera S."/>
            <person name="Fuerstenberg S.I."/>
            <person name="Gachon C.M."/>
            <person name="Gaulin E."/>
            <person name="Govers F."/>
            <person name="Grenville-Briggs L."/>
            <person name="Horner N."/>
            <person name="Hostetler J."/>
            <person name="Jiang R.H."/>
            <person name="Johnson J."/>
            <person name="Krajaejun T."/>
            <person name="Lin H."/>
            <person name="Meijer H.J."/>
            <person name="Moore B."/>
            <person name="Morris P."/>
            <person name="Phuntmart V."/>
            <person name="Puiu D."/>
            <person name="Shetty J."/>
            <person name="Stajich J.E."/>
            <person name="Tripathy S."/>
            <person name="Wawra S."/>
            <person name="van West P."/>
            <person name="Whitty B.R."/>
            <person name="Coutinho P.M."/>
            <person name="Henrissat B."/>
            <person name="Martin F."/>
            <person name="Thomas P.D."/>
            <person name="Tyler B.M."/>
            <person name="De Vries R.P."/>
            <person name="Kamoun S."/>
            <person name="Yandell M."/>
            <person name="Tisserat N."/>
            <person name="Buell C.R."/>
        </authorList>
    </citation>
    <scope>NUCLEOTIDE SEQUENCE</scope>
    <source>
        <strain evidence="2">DAOM:BR144</strain>
    </source>
</reference>
<reference evidence="1" key="3">
    <citation type="submission" date="2015-02" db="UniProtKB">
        <authorList>
            <consortium name="EnsemblProtists"/>
        </authorList>
    </citation>
    <scope>IDENTIFICATION</scope>
    <source>
        <strain evidence="1">DAOM BR144</strain>
    </source>
</reference>
<dbReference type="Proteomes" id="UP000019132">
    <property type="component" value="Unassembled WGS sequence"/>
</dbReference>